<protein>
    <submittedName>
        <fullName evidence="1">RCG29106</fullName>
    </submittedName>
</protein>
<gene>
    <name evidence="1" type="ORF">rCG_29106</name>
</gene>
<evidence type="ECO:0000313" key="1">
    <source>
        <dbReference type="EMBL" id="EDL81858.1"/>
    </source>
</evidence>
<dbReference type="AlphaFoldDB" id="A6HUS1"/>
<dbReference type="Proteomes" id="UP000234681">
    <property type="component" value="Chromosome 2"/>
</dbReference>
<name>A6HUS1_RAT</name>
<accession>A6HUS1</accession>
<sequence length="74" mass="9001">MTTGLVMTVRKYHTMHTHRYLLSKRPLIKQRTWYKNLTLHYNVVSRSKSMAKEKDYKNIKCTFCFTSWLESCCY</sequence>
<organism evidence="1 2">
    <name type="scientific">Rattus norvegicus</name>
    <name type="common">Rat</name>
    <dbReference type="NCBI Taxonomy" id="10116"/>
    <lineage>
        <taxon>Eukaryota</taxon>
        <taxon>Metazoa</taxon>
        <taxon>Chordata</taxon>
        <taxon>Craniata</taxon>
        <taxon>Vertebrata</taxon>
        <taxon>Euteleostomi</taxon>
        <taxon>Mammalia</taxon>
        <taxon>Eutheria</taxon>
        <taxon>Euarchontoglires</taxon>
        <taxon>Glires</taxon>
        <taxon>Rodentia</taxon>
        <taxon>Myomorpha</taxon>
        <taxon>Muroidea</taxon>
        <taxon>Muridae</taxon>
        <taxon>Murinae</taxon>
        <taxon>Rattus</taxon>
    </lineage>
</organism>
<dbReference type="EMBL" id="CH473952">
    <property type="protein sequence ID" value="EDL81858.1"/>
    <property type="molecule type" value="Genomic_DNA"/>
</dbReference>
<evidence type="ECO:0000313" key="2">
    <source>
        <dbReference type="Proteomes" id="UP000234681"/>
    </source>
</evidence>
<proteinExistence type="predicted"/>
<reference evidence="2" key="1">
    <citation type="submission" date="2005-09" db="EMBL/GenBank/DDBJ databases">
        <authorList>
            <person name="Mural R.J."/>
            <person name="Li P.W."/>
            <person name="Adams M.D."/>
            <person name="Amanatides P.G."/>
            <person name="Baden-Tillson H."/>
            <person name="Barnstead M."/>
            <person name="Chin S.H."/>
            <person name="Dew I."/>
            <person name="Evans C.A."/>
            <person name="Ferriera S."/>
            <person name="Flanigan M."/>
            <person name="Fosler C."/>
            <person name="Glodek A."/>
            <person name="Gu Z."/>
            <person name="Holt R.A."/>
            <person name="Jennings D."/>
            <person name="Kraft C.L."/>
            <person name="Lu F."/>
            <person name="Nguyen T."/>
            <person name="Nusskern D.R."/>
            <person name="Pfannkoch C.M."/>
            <person name="Sitter C."/>
            <person name="Sutton G.G."/>
            <person name="Venter J.C."/>
            <person name="Wang Z."/>
            <person name="Woodage T."/>
            <person name="Zheng X.H."/>
            <person name="Zhong F."/>
        </authorList>
    </citation>
    <scope>NUCLEOTIDE SEQUENCE [LARGE SCALE GENOMIC DNA]</scope>
    <source>
        <strain>BN</strain>
        <strain evidence="2">Sprague-Dawley</strain>
    </source>
</reference>